<evidence type="ECO:0000256" key="3">
    <source>
        <dbReference type="ARBA" id="ARBA00023004"/>
    </source>
</evidence>
<evidence type="ECO:0000313" key="5">
    <source>
        <dbReference type="Proteomes" id="UP000663879"/>
    </source>
</evidence>
<keyword evidence="2" id="KW-0677">Repeat</keyword>
<evidence type="ECO:0000256" key="1">
    <source>
        <dbReference type="ARBA" id="ARBA00022441"/>
    </source>
</evidence>
<dbReference type="AlphaFoldDB" id="A0A814MUW3"/>
<dbReference type="PANTHER" id="PTHR47435">
    <property type="entry name" value="KELCH REPEAT PROTEIN (AFU_ORTHOLOGUE AFUA_5G12780)"/>
    <property type="match status" value="1"/>
</dbReference>
<dbReference type="InterPro" id="IPR015915">
    <property type="entry name" value="Kelch-typ_b-propeller"/>
</dbReference>
<keyword evidence="5" id="KW-1185">Reference proteome</keyword>
<dbReference type="Pfam" id="PF24681">
    <property type="entry name" value="Kelch_KLHDC2_KLHL20_DRC7"/>
    <property type="match status" value="1"/>
</dbReference>
<evidence type="ECO:0000256" key="2">
    <source>
        <dbReference type="ARBA" id="ARBA00022737"/>
    </source>
</evidence>
<dbReference type="SUPFAM" id="SSF117281">
    <property type="entry name" value="Kelch motif"/>
    <property type="match status" value="1"/>
</dbReference>
<dbReference type="GO" id="GO:0019760">
    <property type="term" value="P:glucosinolate metabolic process"/>
    <property type="evidence" value="ECO:0007669"/>
    <property type="project" value="UniProtKB-ARBA"/>
</dbReference>
<dbReference type="Proteomes" id="UP000663879">
    <property type="component" value="Unassembled WGS sequence"/>
</dbReference>
<reference evidence="4" key="1">
    <citation type="submission" date="2021-02" db="EMBL/GenBank/DDBJ databases">
        <authorList>
            <person name="Nowell W R."/>
        </authorList>
    </citation>
    <scope>NUCLEOTIDE SEQUENCE</scope>
    <source>
        <strain evidence="4">Ploen Becks lab</strain>
    </source>
</reference>
<comment type="caution">
    <text evidence="4">The sequence shown here is derived from an EMBL/GenBank/DDBJ whole genome shotgun (WGS) entry which is preliminary data.</text>
</comment>
<accession>A0A814MUW3</accession>
<protein>
    <submittedName>
        <fullName evidence="4">Uncharacterized protein</fullName>
    </submittedName>
</protein>
<dbReference type="EMBL" id="CAJNOC010006688">
    <property type="protein sequence ID" value="CAF1083398.1"/>
    <property type="molecule type" value="Genomic_DNA"/>
</dbReference>
<organism evidence="4 5">
    <name type="scientific">Brachionus calyciflorus</name>
    <dbReference type="NCBI Taxonomy" id="104777"/>
    <lineage>
        <taxon>Eukaryota</taxon>
        <taxon>Metazoa</taxon>
        <taxon>Spiralia</taxon>
        <taxon>Gnathifera</taxon>
        <taxon>Rotifera</taxon>
        <taxon>Eurotatoria</taxon>
        <taxon>Monogononta</taxon>
        <taxon>Pseudotrocha</taxon>
        <taxon>Ploima</taxon>
        <taxon>Brachionidae</taxon>
        <taxon>Brachionus</taxon>
    </lineage>
</organism>
<name>A0A814MUW3_9BILA</name>
<evidence type="ECO:0000313" key="4">
    <source>
        <dbReference type="EMBL" id="CAF1083398.1"/>
    </source>
</evidence>
<dbReference type="GO" id="GO:0005829">
    <property type="term" value="C:cytosol"/>
    <property type="evidence" value="ECO:0007669"/>
    <property type="project" value="TreeGrafter"/>
</dbReference>
<proteinExistence type="predicted"/>
<keyword evidence="1" id="KW-0880">Kelch repeat</keyword>
<dbReference type="Gene3D" id="2.120.10.80">
    <property type="entry name" value="Kelch-type beta propeller"/>
    <property type="match status" value="2"/>
</dbReference>
<dbReference type="GO" id="GO:0030234">
    <property type="term" value="F:enzyme regulator activity"/>
    <property type="evidence" value="ECO:0007669"/>
    <property type="project" value="TreeGrafter"/>
</dbReference>
<sequence length="320" mass="36081">MTLFLKWSKIASKFFDISQTVSKRSSHTTNLINKKIYIFGGEYIPRNPIDNNLLVLDTVSNEWSSLADPSAPIARMGHSSCSVGDNLYIFGGRTGVEMGETSLNDLHSFNTFTKKWSLIHSDTDSEVYPSRRSYHTMTSQGNKLYIFGGCSVKAGRLNDLYEFDIGSQKWTKLPSDESIVARGGACLVSRDQCLYLIGGFCGHELDECFMFDLRENKWTQIESLPRKLSVFACSSINSENVQLVLHGGEVDPSTMGHNGAGEFSSDTYVYDGKQWKYIDLVEKPSSRGWHSSCSDENKFYIYGGNLENNERTDELWCFEI</sequence>
<dbReference type="InterPro" id="IPR006652">
    <property type="entry name" value="Kelch_1"/>
</dbReference>
<keyword evidence="3" id="KW-0408">Iron</keyword>
<dbReference type="PANTHER" id="PTHR47435:SF4">
    <property type="entry name" value="KELCH REPEAT PROTEIN (AFU_ORTHOLOGUE AFUA_5G12780)"/>
    <property type="match status" value="1"/>
</dbReference>
<dbReference type="OrthoDB" id="10250130at2759"/>
<dbReference type="SMART" id="SM00612">
    <property type="entry name" value="Kelch"/>
    <property type="match status" value="4"/>
</dbReference>
<gene>
    <name evidence="4" type="ORF">OXX778_LOCUS20302</name>
</gene>